<evidence type="ECO:0000256" key="8">
    <source>
        <dbReference type="ARBA" id="ARBA00022840"/>
    </source>
</evidence>
<dbReference type="EC" id="2.7.1.71" evidence="3 11"/>
<dbReference type="Pfam" id="PF01381">
    <property type="entry name" value="HTH_3"/>
    <property type="match status" value="1"/>
</dbReference>
<dbReference type="SMART" id="SM00530">
    <property type="entry name" value="HTH_XRE"/>
    <property type="match status" value="1"/>
</dbReference>
<comment type="cofactor">
    <cofactor evidence="11">
        <name>Mg(2+)</name>
        <dbReference type="ChEBI" id="CHEBI:18420"/>
    </cofactor>
    <text evidence="11">Binds 1 Mg(2+) ion per subunit.</text>
</comment>
<feature type="binding site" evidence="11">
    <location>
        <begin position="89"/>
        <end position="94"/>
    </location>
    <ligand>
        <name>ATP</name>
        <dbReference type="ChEBI" id="CHEBI:30616"/>
    </ligand>
</feature>
<dbReference type="Gene3D" id="1.10.260.40">
    <property type="entry name" value="lambda repressor-like DNA-binding domains"/>
    <property type="match status" value="1"/>
</dbReference>
<evidence type="ECO:0000256" key="10">
    <source>
        <dbReference type="ARBA" id="ARBA00048567"/>
    </source>
</evidence>
<keyword evidence="9 11" id="KW-0057">Aromatic amino acid biosynthesis</keyword>
<dbReference type="CDD" id="cd00093">
    <property type="entry name" value="HTH_XRE"/>
    <property type="match status" value="1"/>
</dbReference>
<dbReference type="GO" id="GO:0005524">
    <property type="term" value="F:ATP binding"/>
    <property type="evidence" value="ECO:0007669"/>
    <property type="project" value="UniProtKB-UniRule"/>
</dbReference>
<dbReference type="Pfam" id="PF01202">
    <property type="entry name" value="SKI"/>
    <property type="match status" value="1"/>
</dbReference>
<accession>A0A0K1PB27</accession>
<keyword evidence="11" id="KW-0963">Cytoplasm</keyword>
<dbReference type="OrthoDB" id="9800332at2"/>
<dbReference type="InterPro" id="IPR001387">
    <property type="entry name" value="Cro/C1-type_HTH"/>
</dbReference>
<dbReference type="KEGG" id="vin:AKJ08_1018"/>
<dbReference type="PROSITE" id="PS50943">
    <property type="entry name" value="HTH_CROC1"/>
    <property type="match status" value="1"/>
</dbReference>
<comment type="subcellular location">
    <subcellularLocation>
        <location evidence="11">Cytoplasm</location>
    </subcellularLocation>
</comment>
<dbReference type="GO" id="GO:0008652">
    <property type="term" value="P:amino acid biosynthetic process"/>
    <property type="evidence" value="ECO:0007669"/>
    <property type="project" value="UniProtKB-KW"/>
</dbReference>
<comment type="function">
    <text evidence="11">Catalyzes the specific phosphorylation of the 3-hydroxyl group of shikimic acid using ATP as a cosubstrate.</text>
</comment>
<name>A0A0K1PB27_9BACT</name>
<dbReference type="PANTHER" id="PTHR21087">
    <property type="entry name" value="SHIKIMATE KINASE"/>
    <property type="match status" value="1"/>
</dbReference>
<dbReference type="PROSITE" id="PS01128">
    <property type="entry name" value="SHIKIMATE_KINASE"/>
    <property type="match status" value="1"/>
</dbReference>
<dbReference type="UniPathway" id="UPA00053">
    <property type="reaction ID" value="UER00088"/>
</dbReference>
<comment type="subunit">
    <text evidence="11">Monomer.</text>
</comment>
<dbReference type="HAMAP" id="MF_00109">
    <property type="entry name" value="Shikimate_kinase"/>
    <property type="match status" value="1"/>
</dbReference>
<keyword evidence="14" id="KW-1185">Reference proteome</keyword>
<dbReference type="GO" id="GO:0000287">
    <property type="term" value="F:magnesium ion binding"/>
    <property type="evidence" value="ECO:0007669"/>
    <property type="project" value="UniProtKB-UniRule"/>
</dbReference>
<dbReference type="InterPro" id="IPR000623">
    <property type="entry name" value="Shikimate_kinase/TSH1"/>
</dbReference>
<dbReference type="GO" id="GO:0009423">
    <property type="term" value="P:chorismate biosynthetic process"/>
    <property type="evidence" value="ECO:0007669"/>
    <property type="project" value="UniProtKB-UniRule"/>
</dbReference>
<evidence type="ECO:0000313" key="14">
    <source>
        <dbReference type="Proteomes" id="UP000055590"/>
    </source>
</evidence>
<evidence type="ECO:0000256" key="11">
    <source>
        <dbReference type="HAMAP-Rule" id="MF_00109"/>
    </source>
</evidence>
<feature type="binding site" evidence="11">
    <location>
        <position position="216"/>
    </location>
    <ligand>
        <name>substrate</name>
    </ligand>
</feature>
<evidence type="ECO:0000256" key="7">
    <source>
        <dbReference type="ARBA" id="ARBA00022777"/>
    </source>
</evidence>
<reference evidence="13 14" key="1">
    <citation type="submission" date="2015-08" db="EMBL/GenBank/DDBJ databases">
        <authorList>
            <person name="Babu N.S."/>
            <person name="Beckwith C.J."/>
            <person name="Beseler K.G."/>
            <person name="Brison A."/>
            <person name="Carone J.V."/>
            <person name="Caskin T.P."/>
            <person name="Diamond M."/>
            <person name="Durham M.E."/>
            <person name="Foxe J.M."/>
            <person name="Go M."/>
            <person name="Henderson B.A."/>
            <person name="Jones I.B."/>
            <person name="McGettigan J.A."/>
            <person name="Micheletti S.J."/>
            <person name="Nasrallah M.E."/>
            <person name="Ortiz D."/>
            <person name="Piller C.R."/>
            <person name="Privatt S.R."/>
            <person name="Schneider S.L."/>
            <person name="Sharp S."/>
            <person name="Smith T.C."/>
            <person name="Stanton J.D."/>
            <person name="Ullery H.E."/>
            <person name="Wilson R.J."/>
            <person name="Serrano M.G."/>
            <person name="Buck G."/>
            <person name="Lee V."/>
            <person name="Wang Y."/>
            <person name="Carvalho R."/>
            <person name="Voegtly L."/>
            <person name="Shi R."/>
            <person name="Duckworth R."/>
            <person name="Johnson A."/>
            <person name="Loviza R."/>
            <person name="Walstead R."/>
            <person name="Shah Z."/>
            <person name="Kiflezghi M."/>
            <person name="Wade K."/>
            <person name="Ball S.L."/>
            <person name="Bradley K.W."/>
            <person name="Asai D.J."/>
            <person name="Bowman C.A."/>
            <person name="Russell D.A."/>
            <person name="Pope W.H."/>
            <person name="Jacobs-Sera D."/>
            <person name="Hendrix R.W."/>
            <person name="Hatfull G.F."/>
        </authorList>
    </citation>
    <scope>NUCLEOTIDE SEQUENCE [LARGE SCALE GENOMIC DNA]</scope>
    <source>
        <strain evidence="13 14">DSM 27710</strain>
    </source>
</reference>
<evidence type="ECO:0000259" key="12">
    <source>
        <dbReference type="PROSITE" id="PS50943"/>
    </source>
</evidence>
<evidence type="ECO:0000256" key="4">
    <source>
        <dbReference type="ARBA" id="ARBA00022605"/>
    </source>
</evidence>
<dbReference type="InterPro" id="IPR031322">
    <property type="entry name" value="Shikimate/glucono_kinase"/>
</dbReference>
<dbReference type="STRING" id="1391653.AKJ08_1018"/>
<keyword evidence="6 11" id="KW-0547">Nucleotide-binding</keyword>
<sequence length="258" mass="28046">MIDLLRLLGQRVRELRLEKGLSLRQLAKASGLSERFLSDLEAGRGNISVARLADVAAALGRTAAGLLREAEASGEAQRVGVISLLGLRGAGKSTIGPKLASRLGLPFFELDGLVESRAELSLAELFSIHGEDYYRRLEREELERFLASHDRAVLSTGGGIVAHAESLRVLEERTVMVWLRADADDHWSRVVGQGDIRPMADRPAAKAELRRLLVDREPLYAKARLQVDTTRLGIAGAVDELVERLAQPAVSGTSAAQQ</sequence>
<feature type="binding site" evidence="11">
    <location>
        <position position="93"/>
    </location>
    <ligand>
        <name>Mg(2+)</name>
        <dbReference type="ChEBI" id="CHEBI:18420"/>
    </ligand>
</feature>
<dbReference type="GO" id="GO:0009073">
    <property type="term" value="P:aromatic amino acid family biosynthetic process"/>
    <property type="evidence" value="ECO:0007669"/>
    <property type="project" value="UniProtKB-KW"/>
</dbReference>
<protein>
    <recommendedName>
        <fullName evidence="3 11">Shikimate kinase</fullName>
        <shortName evidence="11">SK</shortName>
        <ecNumber evidence="3 11">2.7.1.71</ecNumber>
    </recommendedName>
</protein>
<keyword evidence="11" id="KW-0479">Metal-binding</keyword>
<comment type="pathway">
    <text evidence="1 11">Metabolic intermediate biosynthesis; chorismate biosynthesis; chorismate from D-erythrose 4-phosphate and phosphoenolpyruvate: step 5/7.</text>
</comment>
<evidence type="ECO:0000313" key="13">
    <source>
        <dbReference type="EMBL" id="AKU90631.1"/>
    </source>
</evidence>
<dbReference type="GO" id="GO:0003677">
    <property type="term" value="F:DNA binding"/>
    <property type="evidence" value="ECO:0007669"/>
    <property type="project" value="InterPro"/>
</dbReference>
<dbReference type="GO" id="GO:0004765">
    <property type="term" value="F:shikimate kinase activity"/>
    <property type="evidence" value="ECO:0007669"/>
    <property type="project" value="UniProtKB-UniRule"/>
</dbReference>
<dbReference type="InterPro" id="IPR027417">
    <property type="entry name" value="P-loop_NTPase"/>
</dbReference>
<evidence type="ECO:0000256" key="6">
    <source>
        <dbReference type="ARBA" id="ARBA00022741"/>
    </source>
</evidence>
<comment type="similarity">
    <text evidence="2 11">Belongs to the shikimate kinase family.</text>
</comment>
<comment type="caution">
    <text evidence="11">Lacks conserved residue(s) required for the propagation of feature annotation.</text>
</comment>
<proteinExistence type="inferred from homology"/>
<dbReference type="PANTHER" id="PTHR21087:SF16">
    <property type="entry name" value="SHIKIMATE KINASE 1, CHLOROPLASTIC"/>
    <property type="match status" value="1"/>
</dbReference>
<dbReference type="Gene3D" id="3.40.50.300">
    <property type="entry name" value="P-loop containing nucleotide triphosphate hydrolases"/>
    <property type="match status" value="1"/>
</dbReference>
<feature type="binding site" evidence="11">
    <location>
        <position position="197"/>
    </location>
    <ligand>
        <name>ATP</name>
        <dbReference type="ChEBI" id="CHEBI:30616"/>
    </ligand>
</feature>
<dbReference type="EMBL" id="CP012332">
    <property type="protein sequence ID" value="AKU90631.1"/>
    <property type="molecule type" value="Genomic_DNA"/>
</dbReference>
<dbReference type="GO" id="GO:0005829">
    <property type="term" value="C:cytosol"/>
    <property type="evidence" value="ECO:0007669"/>
    <property type="project" value="TreeGrafter"/>
</dbReference>
<dbReference type="SUPFAM" id="SSF52540">
    <property type="entry name" value="P-loop containing nucleoside triphosphate hydrolases"/>
    <property type="match status" value="1"/>
</dbReference>
<keyword evidence="7 11" id="KW-0418">Kinase</keyword>
<organism evidence="13 14">
    <name type="scientific">Vulgatibacter incomptus</name>
    <dbReference type="NCBI Taxonomy" id="1391653"/>
    <lineage>
        <taxon>Bacteria</taxon>
        <taxon>Pseudomonadati</taxon>
        <taxon>Myxococcota</taxon>
        <taxon>Myxococcia</taxon>
        <taxon>Myxococcales</taxon>
        <taxon>Cystobacterineae</taxon>
        <taxon>Vulgatibacteraceae</taxon>
        <taxon>Vulgatibacter</taxon>
    </lineage>
</organism>
<keyword evidence="4 11" id="KW-0028">Amino-acid biosynthesis</keyword>
<evidence type="ECO:0000256" key="2">
    <source>
        <dbReference type="ARBA" id="ARBA00006997"/>
    </source>
</evidence>
<evidence type="ECO:0000256" key="3">
    <source>
        <dbReference type="ARBA" id="ARBA00012154"/>
    </source>
</evidence>
<keyword evidence="8 11" id="KW-0067">ATP-binding</keyword>
<dbReference type="CDD" id="cd00464">
    <property type="entry name" value="SK"/>
    <property type="match status" value="1"/>
</dbReference>
<dbReference type="InterPro" id="IPR010982">
    <property type="entry name" value="Lambda_DNA-bd_dom_sf"/>
</dbReference>
<feature type="binding site" evidence="11">
    <location>
        <position position="158"/>
    </location>
    <ligand>
        <name>substrate</name>
    </ligand>
</feature>
<keyword evidence="11" id="KW-0460">Magnesium</keyword>
<gene>
    <name evidence="11" type="primary">aroK</name>
    <name evidence="13" type="ORF">AKJ08_1018</name>
</gene>
<dbReference type="AlphaFoldDB" id="A0A0K1PB27"/>
<feature type="domain" description="HTH cro/C1-type" evidence="12">
    <location>
        <begin position="12"/>
        <end position="66"/>
    </location>
</feature>
<evidence type="ECO:0000256" key="5">
    <source>
        <dbReference type="ARBA" id="ARBA00022679"/>
    </source>
</evidence>
<comment type="catalytic activity">
    <reaction evidence="10 11">
        <text>shikimate + ATP = 3-phosphoshikimate + ADP + H(+)</text>
        <dbReference type="Rhea" id="RHEA:13121"/>
        <dbReference type="ChEBI" id="CHEBI:15378"/>
        <dbReference type="ChEBI" id="CHEBI:30616"/>
        <dbReference type="ChEBI" id="CHEBI:36208"/>
        <dbReference type="ChEBI" id="CHEBI:145989"/>
        <dbReference type="ChEBI" id="CHEBI:456216"/>
        <dbReference type="EC" id="2.7.1.71"/>
    </reaction>
</comment>
<feature type="binding site" evidence="11">
    <location>
        <position position="111"/>
    </location>
    <ligand>
        <name>substrate</name>
    </ligand>
</feature>
<dbReference type="SUPFAM" id="SSF47413">
    <property type="entry name" value="lambda repressor-like DNA-binding domains"/>
    <property type="match status" value="1"/>
</dbReference>
<dbReference type="RefSeq" id="WP_157370485.1">
    <property type="nucleotide sequence ID" value="NZ_CP012332.1"/>
</dbReference>
<dbReference type="InterPro" id="IPR023000">
    <property type="entry name" value="Shikimate_kinase_CS"/>
</dbReference>
<feature type="binding site" evidence="11">
    <location>
        <position position="135"/>
    </location>
    <ligand>
        <name>substrate</name>
    </ligand>
</feature>
<evidence type="ECO:0000256" key="9">
    <source>
        <dbReference type="ARBA" id="ARBA00023141"/>
    </source>
</evidence>
<dbReference type="PRINTS" id="PR01100">
    <property type="entry name" value="SHIKIMTKNASE"/>
</dbReference>
<keyword evidence="5 11" id="KW-0808">Transferase</keyword>
<dbReference type="Proteomes" id="UP000055590">
    <property type="component" value="Chromosome"/>
</dbReference>
<evidence type="ECO:0000256" key="1">
    <source>
        <dbReference type="ARBA" id="ARBA00004842"/>
    </source>
</evidence>